<dbReference type="KEGG" id="spap:H3Z74_21900"/>
<proteinExistence type="predicted"/>
<accession>A0A7H0LHY9</accession>
<keyword evidence="2" id="KW-1185">Reference proteome</keyword>
<sequence length="168" mass="18099">MIELNGHGHIPLIRTPEMEASDLLDDAVNVITTELSNGIGAFASPVACRAAATRIVQRFANMTLTAIRGDRDSDRLARFFREERPDLGFEGDVSDWTPVESAMRFLRREARPSVVAALNQISAVRPSNWEDDDDPDQLAAWRAVDAALAACKGAGVDATPSPGAPSTP</sequence>
<gene>
    <name evidence="1" type="ORF">H3Z74_21900</name>
</gene>
<dbReference type="EMBL" id="CP061038">
    <property type="protein sequence ID" value="QNQ09292.1"/>
    <property type="molecule type" value="Genomic_DNA"/>
</dbReference>
<dbReference type="AlphaFoldDB" id="A0A7H0LHY9"/>
<reference evidence="1 2" key="1">
    <citation type="submission" date="2020-09" db="EMBL/GenBank/DDBJ databases">
        <title>Sphingomonas sp., a new species isolated from pork steak.</title>
        <authorList>
            <person name="Heidler von Heilborn D."/>
        </authorList>
    </citation>
    <scope>NUCLEOTIDE SEQUENCE [LARGE SCALE GENOMIC DNA]</scope>
    <source>
        <strain evidence="2">S8-3T</strain>
    </source>
</reference>
<dbReference type="Proteomes" id="UP000516148">
    <property type="component" value="Chromosome"/>
</dbReference>
<name>A0A7H0LHY9_9SPHN</name>
<protein>
    <submittedName>
        <fullName evidence="1">Uncharacterized protein</fullName>
    </submittedName>
</protein>
<evidence type="ECO:0000313" key="1">
    <source>
        <dbReference type="EMBL" id="QNQ09292.1"/>
    </source>
</evidence>
<organism evidence="1 2">
    <name type="scientific">Sphingomonas alpina</name>
    <dbReference type="NCBI Taxonomy" id="653931"/>
    <lineage>
        <taxon>Bacteria</taxon>
        <taxon>Pseudomonadati</taxon>
        <taxon>Pseudomonadota</taxon>
        <taxon>Alphaproteobacteria</taxon>
        <taxon>Sphingomonadales</taxon>
        <taxon>Sphingomonadaceae</taxon>
        <taxon>Sphingomonas</taxon>
    </lineage>
</organism>
<dbReference type="RefSeq" id="WP_187761609.1">
    <property type="nucleotide sequence ID" value="NZ_CP061038.1"/>
</dbReference>
<evidence type="ECO:0000313" key="2">
    <source>
        <dbReference type="Proteomes" id="UP000516148"/>
    </source>
</evidence>